<sequence length="348" mass="39859">MDVDQILRSAGLDPRLIPEDLADNPWFELCVKDLSALCELSLDEPLNFTFNVSPTVQARILYNSRLVVMYGGMFNAFCRLAAKIVSSGAFIEFEGGVEPDWLPEECLTADPVLPHLSTGMHWKLESVGWKDKPERQVLFMYLVLTLSRFVTLHEVGHVYHGHDRRFANSGDELCDVDAANPTVLPLEESIPSQAREILADDFAFKRLRQCMTRELQSKADTPAAKLLRAKLLGDESKITRFLLHVTHLYFHMMDRHDWMLVDYKKMTHPPAPFRQQSLYVLAQELGFEGMSAEETENYLAATHHASELLVAVVHQQLPPFAVYGIHEQEKFHELYEMIYGELPNWSRK</sequence>
<comment type="caution">
    <text evidence="1">The sequence shown here is derived from an EMBL/GenBank/DDBJ whole genome shotgun (WGS) entry which is preliminary data.</text>
</comment>
<dbReference type="EMBL" id="JAVGXC010000006">
    <property type="protein sequence ID" value="MDR0188982.1"/>
    <property type="molecule type" value="Genomic_DNA"/>
</dbReference>
<evidence type="ECO:0000313" key="2">
    <source>
        <dbReference type="Proteomes" id="UP001224477"/>
    </source>
</evidence>
<dbReference type="Proteomes" id="UP001224477">
    <property type="component" value="Unassembled WGS sequence"/>
</dbReference>
<keyword evidence="2" id="KW-1185">Reference proteome</keyword>
<evidence type="ECO:0008006" key="3">
    <source>
        <dbReference type="Google" id="ProtNLM"/>
    </source>
</evidence>
<dbReference type="RefSeq" id="WP_309254628.1">
    <property type="nucleotide sequence ID" value="NZ_JAVGXC010000006.1"/>
</dbReference>
<organism evidence="1 2">
    <name type="scientific">Pseudomonas yamanorum</name>
    <dbReference type="NCBI Taxonomy" id="515393"/>
    <lineage>
        <taxon>Bacteria</taxon>
        <taxon>Pseudomonadati</taxon>
        <taxon>Pseudomonadota</taxon>
        <taxon>Gammaproteobacteria</taxon>
        <taxon>Pseudomonadales</taxon>
        <taxon>Pseudomonadaceae</taxon>
        <taxon>Pseudomonas</taxon>
    </lineage>
</organism>
<reference evidence="1 2" key="1">
    <citation type="journal article" date="2023" name="Microbiol. Resour. Announc.">
        <title>Whole-genome sequence of Pseudomonas yamanorum OLsAu1 isolated from the edible ectomycorrhizal mushroom Lactarius sp. section Deliciosi.</title>
        <authorList>
            <person name="Ramirez-Mendoza R."/>
            <person name="Angeles-Argaiz R.E."/>
            <person name="Hernandez-Oaxaca D."/>
            <person name="Aguirre-Beltran L."/>
            <person name="Almaraz-Suarez J."/>
            <person name="Perez-Moreno J."/>
        </authorList>
    </citation>
    <scope>NUCLEOTIDE SEQUENCE [LARGE SCALE GENOMIC DNA]</scope>
    <source>
        <strain evidence="1 2">OLsAu1</strain>
    </source>
</reference>
<gene>
    <name evidence="1" type="ORF">RCO22_08540</name>
</gene>
<evidence type="ECO:0000313" key="1">
    <source>
        <dbReference type="EMBL" id="MDR0188982.1"/>
    </source>
</evidence>
<proteinExistence type="predicted"/>
<protein>
    <recommendedName>
        <fullName evidence="3">IrrE N-terminal-like domain-containing protein</fullName>
    </recommendedName>
</protein>
<accession>A0ABU1CNX9</accession>
<name>A0ABU1CNX9_9PSED</name>